<dbReference type="SUPFAM" id="SSF46785">
    <property type="entry name" value="Winged helix' DNA-binding domain"/>
    <property type="match status" value="1"/>
</dbReference>
<evidence type="ECO:0000256" key="5">
    <source>
        <dbReference type="ARBA" id="ARBA00023163"/>
    </source>
</evidence>
<dbReference type="PRINTS" id="PR00056">
    <property type="entry name" value="HSFDOMAIN"/>
</dbReference>
<comment type="similarity">
    <text evidence="2 7">Belongs to the HSF family.</text>
</comment>
<dbReference type="SMART" id="SM00415">
    <property type="entry name" value="HSF"/>
    <property type="match status" value="1"/>
</dbReference>
<evidence type="ECO:0000256" key="6">
    <source>
        <dbReference type="ARBA" id="ARBA00023242"/>
    </source>
</evidence>
<organism evidence="11 12">
    <name type="scientific">Phascolomyces articulosus</name>
    <dbReference type="NCBI Taxonomy" id="60185"/>
    <lineage>
        <taxon>Eukaryota</taxon>
        <taxon>Fungi</taxon>
        <taxon>Fungi incertae sedis</taxon>
        <taxon>Mucoromycota</taxon>
        <taxon>Mucoromycotina</taxon>
        <taxon>Mucoromycetes</taxon>
        <taxon>Mucorales</taxon>
        <taxon>Lichtheimiaceae</taxon>
        <taxon>Phascolomyces</taxon>
    </lineage>
</organism>
<reference evidence="11" key="1">
    <citation type="journal article" date="2022" name="IScience">
        <title>Evolution of zygomycete secretomes and the origins of terrestrial fungal ecologies.</title>
        <authorList>
            <person name="Chang Y."/>
            <person name="Wang Y."/>
            <person name="Mondo S."/>
            <person name="Ahrendt S."/>
            <person name="Andreopoulos W."/>
            <person name="Barry K."/>
            <person name="Beard J."/>
            <person name="Benny G.L."/>
            <person name="Blankenship S."/>
            <person name="Bonito G."/>
            <person name="Cuomo C."/>
            <person name="Desiro A."/>
            <person name="Gervers K.A."/>
            <person name="Hundley H."/>
            <person name="Kuo A."/>
            <person name="LaButti K."/>
            <person name="Lang B.F."/>
            <person name="Lipzen A."/>
            <person name="O'Donnell K."/>
            <person name="Pangilinan J."/>
            <person name="Reynolds N."/>
            <person name="Sandor L."/>
            <person name="Smith M.E."/>
            <person name="Tsang A."/>
            <person name="Grigoriev I.V."/>
            <person name="Stajich J.E."/>
            <person name="Spatafora J.W."/>
        </authorList>
    </citation>
    <scope>NUCLEOTIDE SEQUENCE</scope>
    <source>
        <strain evidence="11">RSA 2281</strain>
    </source>
</reference>
<reference evidence="11" key="2">
    <citation type="submission" date="2023-02" db="EMBL/GenBank/DDBJ databases">
        <authorList>
            <consortium name="DOE Joint Genome Institute"/>
            <person name="Mondo S.J."/>
            <person name="Chang Y."/>
            <person name="Wang Y."/>
            <person name="Ahrendt S."/>
            <person name="Andreopoulos W."/>
            <person name="Barry K."/>
            <person name="Beard J."/>
            <person name="Benny G.L."/>
            <person name="Blankenship S."/>
            <person name="Bonito G."/>
            <person name="Cuomo C."/>
            <person name="Desiro A."/>
            <person name="Gervers K.A."/>
            <person name="Hundley H."/>
            <person name="Kuo A."/>
            <person name="LaButti K."/>
            <person name="Lang B.F."/>
            <person name="Lipzen A."/>
            <person name="O'Donnell K."/>
            <person name="Pangilinan J."/>
            <person name="Reynolds N."/>
            <person name="Sandor L."/>
            <person name="Smith M.W."/>
            <person name="Tsang A."/>
            <person name="Grigoriev I.V."/>
            <person name="Stajich J.E."/>
            <person name="Spatafora J.W."/>
        </authorList>
    </citation>
    <scope>NUCLEOTIDE SEQUENCE</scope>
    <source>
        <strain evidence="11">RSA 2281</strain>
    </source>
</reference>
<keyword evidence="8" id="KW-0175">Coiled coil</keyword>
<dbReference type="AlphaFoldDB" id="A0AAD5KGI5"/>
<sequence length="333" mass="37830">MERREKCGNSTTGIDEGLLGMFTVQPMNTPTFITKLYTMVDDSKEECIVWSTEGDHFKVISPNTFSKTVLPQYFKHSNWTSFVRQLNMYGFHKVSEYRDQLDRDVWSFKQPSFYRGGKQVLHLIRRKRVSHNGEDTSTTSMVKTKEDDNSVASDRISESPVPIALELQMNRIEAAISKTQNQFSMMEAELRQLRSIFQEQQKLALLVKDTLDGAPFIKNKHVNNNSRKEGDDEGTFKHYTISSIIKDTNPIEISPTTTFATTNTAGGTVETIGSTSPPHHVCHNLSYDPAWDCMKCSCQLPQQEQPQLKHSTTALKQKGASIFIQQPKDKPPN</sequence>
<keyword evidence="4 11" id="KW-0238">DNA-binding</keyword>
<keyword evidence="3" id="KW-0805">Transcription regulation</keyword>
<evidence type="ECO:0000256" key="9">
    <source>
        <dbReference type="SAM" id="MobiDB-lite"/>
    </source>
</evidence>
<feature type="region of interest" description="Disordered" evidence="9">
    <location>
        <begin position="132"/>
        <end position="155"/>
    </location>
</feature>
<dbReference type="InterPro" id="IPR000232">
    <property type="entry name" value="HSF_DNA-bd"/>
</dbReference>
<dbReference type="GO" id="GO:0043565">
    <property type="term" value="F:sequence-specific DNA binding"/>
    <property type="evidence" value="ECO:0007669"/>
    <property type="project" value="InterPro"/>
</dbReference>
<evidence type="ECO:0000256" key="4">
    <source>
        <dbReference type="ARBA" id="ARBA00023125"/>
    </source>
</evidence>
<dbReference type="PROSITE" id="PS00434">
    <property type="entry name" value="HSF_DOMAIN"/>
    <property type="match status" value="1"/>
</dbReference>
<accession>A0AAD5KGI5</accession>
<proteinExistence type="inferred from homology"/>
<dbReference type="EMBL" id="JAIXMP010000010">
    <property type="protein sequence ID" value="KAI9266425.1"/>
    <property type="molecule type" value="Genomic_DNA"/>
</dbReference>
<comment type="caution">
    <text evidence="11">The sequence shown here is derived from an EMBL/GenBank/DDBJ whole genome shotgun (WGS) entry which is preliminary data.</text>
</comment>
<keyword evidence="6" id="KW-0539">Nucleus</keyword>
<dbReference type="Proteomes" id="UP001209540">
    <property type="component" value="Unassembled WGS sequence"/>
</dbReference>
<evidence type="ECO:0000259" key="10">
    <source>
        <dbReference type="PROSITE" id="PS00434"/>
    </source>
</evidence>
<feature type="domain" description="HSF-type DNA-binding" evidence="10">
    <location>
        <begin position="70"/>
        <end position="94"/>
    </location>
</feature>
<dbReference type="PANTHER" id="PTHR10015:SF427">
    <property type="entry name" value="HEAT SHOCK FACTOR PROTEIN"/>
    <property type="match status" value="1"/>
</dbReference>
<evidence type="ECO:0000256" key="3">
    <source>
        <dbReference type="ARBA" id="ARBA00023015"/>
    </source>
</evidence>
<protein>
    <submittedName>
        <fullName evidence="11">HSF-type DNA-binding-domain-containing protein</fullName>
    </submittedName>
</protein>
<dbReference type="Gene3D" id="1.10.10.10">
    <property type="entry name" value="Winged helix-like DNA-binding domain superfamily/Winged helix DNA-binding domain"/>
    <property type="match status" value="1"/>
</dbReference>
<evidence type="ECO:0000313" key="12">
    <source>
        <dbReference type="Proteomes" id="UP001209540"/>
    </source>
</evidence>
<comment type="subcellular location">
    <subcellularLocation>
        <location evidence="1">Nucleus</location>
    </subcellularLocation>
</comment>
<dbReference type="PANTHER" id="PTHR10015">
    <property type="entry name" value="HEAT SHOCK TRANSCRIPTION FACTOR"/>
    <property type="match status" value="1"/>
</dbReference>
<evidence type="ECO:0000256" key="1">
    <source>
        <dbReference type="ARBA" id="ARBA00004123"/>
    </source>
</evidence>
<evidence type="ECO:0000313" key="11">
    <source>
        <dbReference type="EMBL" id="KAI9266425.1"/>
    </source>
</evidence>
<keyword evidence="12" id="KW-1185">Reference proteome</keyword>
<evidence type="ECO:0000256" key="8">
    <source>
        <dbReference type="SAM" id="Coils"/>
    </source>
</evidence>
<dbReference type="GO" id="GO:0003700">
    <property type="term" value="F:DNA-binding transcription factor activity"/>
    <property type="evidence" value="ECO:0007669"/>
    <property type="project" value="InterPro"/>
</dbReference>
<evidence type="ECO:0000256" key="7">
    <source>
        <dbReference type="RuleBase" id="RU004020"/>
    </source>
</evidence>
<gene>
    <name evidence="11" type="ORF">BDA99DRAFT_505622</name>
</gene>
<dbReference type="FunFam" id="1.10.10.10:FF:000027">
    <property type="entry name" value="Heat shock transcription factor 1"/>
    <property type="match status" value="1"/>
</dbReference>
<dbReference type="GO" id="GO:0005634">
    <property type="term" value="C:nucleus"/>
    <property type="evidence" value="ECO:0007669"/>
    <property type="project" value="UniProtKB-SubCell"/>
</dbReference>
<keyword evidence="5" id="KW-0804">Transcription</keyword>
<feature type="coiled-coil region" evidence="8">
    <location>
        <begin position="169"/>
        <end position="196"/>
    </location>
</feature>
<dbReference type="InterPro" id="IPR036390">
    <property type="entry name" value="WH_DNA-bd_sf"/>
</dbReference>
<name>A0AAD5KGI5_9FUNG</name>
<dbReference type="InterPro" id="IPR036388">
    <property type="entry name" value="WH-like_DNA-bd_sf"/>
</dbReference>
<evidence type="ECO:0000256" key="2">
    <source>
        <dbReference type="ARBA" id="ARBA00006403"/>
    </source>
</evidence>
<dbReference type="Pfam" id="PF00447">
    <property type="entry name" value="HSF_DNA-bind"/>
    <property type="match status" value="1"/>
</dbReference>